<comment type="similarity">
    <text evidence="2 9">Belongs to the phytosulfokine family.</text>
</comment>
<dbReference type="AlphaFoldDB" id="A0A7N1A3A5"/>
<evidence type="ECO:0000256" key="7">
    <source>
        <dbReference type="ARBA" id="ARBA00022782"/>
    </source>
</evidence>
<organism evidence="10 11">
    <name type="scientific">Kalanchoe fedtschenkoi</name>
    <name type="common">Lavender scallops</name>
    <name type="synonym">South American air plant</name>
    <dbReference type="NCBI Taxonomy" id="63787"/>
    <lineage>
        <taxon>Eukaryota</taxon>
        <taxon>Viridiplantae</taxon>
        <taxon>Streptophyta</taxon>
        <taxon>Embryophyta</taxon>
        <taxon>Tracheophyta</taxon>
        <taxon>Spermatophyta</taxon>
        <taxon>Magnoliopsida</taxon>
        <taxon>eudicotyledons</taxon>
        <taxon>Gunneridae</taxon>
        <taxon>Pentapetalae</taxon>
        <taxon>Saxifragales</taxon>
        <taxon>Crassulaceae</taxon>
        <taxon>Kalanchoe</taxon>
    </lineage>
</organism>
<dbReference type="PANTHER" id="PTHR33285">
    <property type="entry name" value="PHYTOSULFOKINES 3"/>
    <property type="match status" value="1"/>
</dbReference>
<evidence type="ECO:0000256" key="9">
    <source>
        <dbReference type="RuleBase" id="RU368031"/>
    </source>
</evidence>
<evidence type="ECO:0000313" key="11">
    <source>
        <dbReference type="Proteomes" id="UP000594263"/>
    </source>
</evidence>
<dbReference type="Gramene" id="Kaladp0089s0040.1.v1.1">
    <property type="protein sequence ID" value="Kaladp0089s0040.1.v1.1"/>
    <property type="gene ID" value="Kaladp0089s0040.v1.1"/>
</dbReference>
<keyword evidence="6 9" id="KW-0732">Signal</keyword>
<dbReference type="Proteomes" id="UP000594263">
    <property type="component" value="Unplaced"/>
</dbReference>
<comment type="function">
    <text evidence="9">Promotes plant cell differentiation, organogenesis and somatic embryogenesis as well as cell proliferation.</text>
</comment>
<accession>A0A7N1A3A5</accession>
<dbReference type="GO" id="GO:0008083">
    <property type="term" value="F:growth factor activity"/>
    <property type="evidence" value="ECO:0007669"/>
    <property type="project" value="UniProtKB-UniRule"/>
</dbReference>
<dbReference type="EnsemblPlants" id="Kaladp0089s0040.1.v1.1">
    <property type="protein sequence ID" value="Kaladp0089s0040.1.v1.1"/>
    <property type="gene ID" value="Kaladp0089s0040.v1.1"/>
</dbReference>
<sequence>MAKLSSLFIFIAALLLISAAITSATRPLHEDSAVEVLSEEVGCEGLGAEECLEKTASNAHTDYIYTQGHPPQSP</sequence>
<evidence type="ECO:0000256" key="4">
    <source>
        <dbReference type="ARBA" id="ARBA00022525"/>
    </source>
</evidence>
<dbReference type="GO" id="GO:0008283">
    <property type="term" value="P:cell population proliferation"/>
    <property type="evidence" value="ECO:0007669"/>
    <property type="project" value="UniProtKB-UniRule"/>
</dbReference>
<keyword evidence="5 9" id="KW-0765">Sulfation</keyword>
<evidence type="ECO:0000256" key="1">
    <source>
        <dbReference type="ARBA" id="ARBA00004613"/>
    </source>
</evidence>
<keyword evidence="7 9" id="KW-0221">Differentiation</keyword>
<proteinExistence type="inferred from homology"/>
<keyword evidence="11" id="KW-1185">Reference proteome</keyword>
<dbReference type="GO" id="GO:0030154">
    <property type="term" value="P:cell differentiation"/>
    <property type="evidence" value="ECO:0007669"/>
    <property type="project" value="UniProtKB-UniRule"/>
</dbReference>
<evidence type="ECO:0000256" key="8">
    <source>
        <dbReference type="ARBA" id="ARBA00023030"/>
    </source>
</evidence>
<evidence type="ECO:0000256" key="2">
    <source>
        <dbReference type="ARBA" id="ARBA00010781"/>
    </source>
</evidence>
<comment type="PTM">
    <text evidence="9">Sulfation is important for activity and for the binding to a putative membrane receptor.</text>
</comment>
<name>A0A7N1A3A5_KALFE</name>
<feature type="signal peptide" evidence="9">
    <location>
        <begin position="1"/>
        <end position="24"/>
    </location>
</feature>
<comment type="subcellular location">
    <subcellularLocation>
        <location evidence="1 9">Secreted</location>
    </subcellularLocation>
</comment>
<dbReference type="OMA" id="ADECLMR"/>
<evidence type="ECO:0000256" key="5">
    <source>
        <dbReference type="ARBA" id="ARBA00022641"/>
    </source>
</evidence>
<dbReference type="PANTHER" id="PTHR33285:SF55">
    <property type="entry name" value="PHYTOSULFOKINES 3"/>
    <property type="match status" value="1"/>
</dbReference>
<evidence type="ECO:0000256" key="6">
    <source>
        <dbReference type="ARBA" id="ARBA00022729"/>
    </source>
</evidence>
<reference evidence="10" key="1">
    <citation type="submission" date="2021-01" db="UniProtKB">
        <authorList>
            <consortium name="EnsemblPlants"/>
        </authorList>
    </citation>
    <scope>IDENTIFICATION</scope>
</reference>
<dbReference type="Pfam" id="PF06404">
    <property type="entry name" value="PSK"/>
    <property type="match status" value="1"/>
</dbReference>
<keyword evidence="8 9" id="KW-0339">Growth factor</keyword>
<evidence type="ECO:0000313" key="10">
    <source>
        <dbReference type="EnsemblPlants" id="Kaladp0089s0040.1.v1.1"/>
    </source>
</evidence>
<protein>
    <recommendedName>
        <fullName evidence="9">Phytosulfokine</fullName>
    </recommendedName>
    <component>
        <recommendedName>
            <fullName evidence="9">Phytosulfokine-alpha</fullName>
            <shortName evidence="9">PSK-alpha</shortName>
            <shortName evidence="9">Phytosulfokine-a</shortName>
        </recommendedName>
    </component>
    <component>
        <recommendedName>
            <fullName evidence="9">Phytosulfokine-beta</fullName>
            <shortName evidence="9">PSK-beta</shortName>
            <shortName evidence="9">Phytosulfokine-b</shortName>
        </recommendedName>
    </component>
</protein>
<keyword evidence="3 9" id="KW-0217">Developmental protein</keyword>
<feature type="chain" id="PRO_5031591383" description="Phytosulfokine" evidence="9">
    <location>
        <begin position="25"/>
        <end position="74"/>
    </location>
</feature>
<evidence type="ECO:0000256" key="3">
    <source>
        <dbReference type="ARBA" id="ARBA00022473"/>
    </source>
</evidence>
<comment type="PTM">
    <text evidence="9">PSK-alpha is produced by endopeptidase digestion. PSK-beta is produced from PSK-alpha by exopeptidase digestion.</text>
</comment>
<keyword evidence="4 9" id="KW-0964">Secreted</keyword>
<dbReference type="InterPro" id="IPR009438">
    <property type="entry name" value="Phytosulfokine"/>
</dbReference>
<dbReference type="GO" id="GO:0005576">
    <property type="term" value="C:extracellular region"/>
    <property type="evidence" value="ECO:0007669"/>
    <property type="project" value="UniProtKB-SubCell"/>
</dbReference>